<proteinExistence type="predicted"/>
<organism evidence="2 3">
    <name type="scientific">Friedmanniomyces simplex</name>
    <dbReference type="NCBI Taxonomy" id="329884"/>
    <lineage>
        <taxon>Eukaryota</taxon>
        <taxon>Fungi</taxon>
        <taxon>Dikarya</taxon>
        <taxon>Ascomycota</taxon>
        <taxon>Pezizomycotina</taxon>
        <taxon>Dothideomycetes</taxon>
        <taxon>Dothideomycetidae</taxon>
        <taxon>Mycosphaerellales</taxon>
        <taxon>Teratosphaeriaceae</taxon>
        <taxon>Friedmanniomyces</taxon>
    </lineage>
</organism>
<evidence type="ECO:0008006" key="4">
    <source>
        <dbReference type="Google" id="ProtNLM"/>
    </source>
</evidence>
<feature type="region of interest" description="Disordered" evidence="1">
    <location>
        <begin position="279"/>
        <end position="334"/>
    </location>
</feature>
<reference evidence="2 3" key="1">
    <citation type="submission" date="2017-03" db="EMBL/GenBank/DDBJ databases">
        <title>Genomes of endolithic fungi from Antarctica.</title>
        <authorList>
            <person name="Coleine C."/>
            <person name="Masonjones S."/>
            <person name="Stajich J.E."/>
        </authorList>
    </citation>
    <scope>NUCLEOTIDE SEQUENCE [LARGE SCALE GENOMIC DNA]</scope>
    <source>
        <strain evidence="2 3">CCFEE 5184</strain>
    </source>
</reference>
<comment type="caution">
    <text evidence="2">The sequence shown here is derived from an EMBL/GenBank/DDBJ whole genome shotgun (WGS) entry which is preliminary data.</text>
</comment>
<feature type="region of interest" description="Disordered" evidence="1">
    <location>
        <begin position="1"/>
        <end position="58"/>
    </location>
</feature>
<gene>
    <name evidence="2" type="ORF">B0A55_00662</name>
</gene>
<feature type="compositionally biased region" description="Polar residues" evidence="1">
    <location>
        <begin position="1"/>
        <end position="14"/>
    </location>
</feature>
<accession>A0A4U0Y6F8</accession>
<name>A0A4U0Y6F8_9PEZI</name>
<dbReference type="STRING" id="329884.A0A4U0Y6F8"/>
<protein>
    <recommendedName>
        <fullName evidence="4">Zn(2)-C6 fungal-type domain-containing protein</fullName>
    </recommendedName>
</protein>
<feature type="compositionally biased region" description="Basic and acidic residues" evidence="1">
    <location>
        <begin position="26"/>
        <end position="42"/>
    </location>
</feature>
<keyword evidence="3" id="KW-1185">Reference proteome</keyword>
<evidence type="ECO:0000313" key="3">
    <source>
        <dbReference type="Proteomes" id="UP000309340"/>
    </source>
</evidence>
<evidence type="ECO:0000313" key="2">
    <source>
        <dbReference type="EMBL" id="TKA83215.1"/>
    </source>
</evidence>
<dbReference type="Proteomes" id="UP000309340">
    <property type="component" value="Unassembled WGS sequence"/>
</dbReference>
<feature type="compositionally biased region" description="Low complexity" evidence="1">
    <location>
        <begin position="279"/>
        <end position="290"/>
    </location>
</feature>
<feature type="compositionally biased region" description="Basic and acidic residues" evidence="1">
    <location>
        <begin position="300"/>
        <end position="311"/>
    </location>
</feature>
<dbReference type="OrthoDB" id="5303703at2759"/>
<sequence length="544" mass="59677">MNINNHAPWSSTTCEPLDGALQSTGKDTHGGDEVEASKRFDTPFEEIPPSGDLSDGEEEDIIGDFATKYALRPQTRATNQGFLCTWIDQDDTGDFDPGEEQRRVRAQRCKVRLRQRQGYATALEDGDDILLSDETLPSEIPTLITELRIASEAGKAALRNCLSKRPAQKQLSHDAFSDGYHLRTRTIPKSFLNNERRKDKQEDDLSNDLTGHPAARGCWACLKLGLHCPLLDDEHAWPCHTCSDDDTECDLVTPLDRKRASDDDCTACEMAGNICIPEQTTTPPKATITTPAPPQKRRLAAAERTQEENSTKRPKRAPRKAKAEVQQASPSTPTTITTKLCHPIIFNNETTNGTTHCDFCDGSSTAILGLEQKEVQVIDRQDGRGLTEVSGGHMADGHPSTRVCTACTMQRMLVIMCSKHELRPIPGAEKQVLDADGALTALFSGKTRKKDRWCSICPALAMYECETAGAADAFGKNLGKGCGLQLCETCMPSLAGVYDGDLQAMLGELTDDLSAERPLGLRADFELLKQDGLLTRCVLWANEQ</sequence>
<dbReference type="AlphaFoldDB" id="A0A4U0Y6F8"/>
<dbReference type="EMBL" id="NAJQ01000014">
    <property type="protein sequence ID" value="TKA83215.1"/>
    <property type="molecule type" value="Genomic_DNA"/>
</dbReference>
<evidence type="ECO:0000256" key="1">
    <source>
        <dbReference type="SAM" id="MobiDB-lite"/>
    </source>
</evidence>